<evidence type="ECO:0000313" key="7">
    <source>
        <dbReference type="Proteomes" id="UP000472727"/>
    </source>
</evidence>
<dbReference type="PANTHER" id="PTHR34987:SF6">
    <property type="entry name" value="ALPHA-L-RHAMNOSIDASE SIX-HAIRPIN GLYCOSIDASE DOMAIN-CONTAINING PROTEIN"/>
    <property type="match status" value="1"/>
</dbReference>
<dbReference type="PANTHER" id="PTHR34987">
    <property type="entry name" value="C, PUTATIVE (AFU_ORTHOLOGUE AFUA_3G02880)-RELATED"/>
    <property type="match status" value="1"/>
</dbReference>
<dbReference type="Gene3D" id="1.50.10.10">
    <property type="match status" value="1"/>
</dbReference>
<evidence type="ECO:0000313" key="9">
    <source>
        <dbReference type="Proteomes" id="UP000483672"/>
    </source>
</evidence>
<dbReference type="Gene3D" id="2.60.420.10">
    <property type="entry name" value="Maltose phosphorylase, domain 3"/>
    <property type="match status" value="1"/>
</dbReference>
<evidence type="ECO:0000256" key="1">
    <source>
        <dbReference type="SAM" id="MobiDB-lite"/>
    </source>
</evidence>
<dbReference type="InterPro" id="IPR012341">
    <property type="entry name" value="6hp_glycosidase-like_sf"/>
</dbReference>
<sequence length="717" mass="80534">MLRSALLLYICAVRSLVEGRAFEGHGIETLFKGPWESYNKAPDGRIVRPLKVYGTEGDVITPEGLTENGKATLTPGSLITYEFAENIAGRVFWTVDDSPHLSNNHVTESFQLSFGFTESPDFIGRHSDATTDARHQDLPLDQPLKAGNNSFDKIYIRGAFKYMTIWINENSSYTGGDTPSFTISDIFVPYAAMPHFENPKAYTGYFHSSDNLLNRIWYAGAYTLQLTTVNPEEGGSLVDFNKRVDHNHFPPGAWASNFTISNGTSVTTDGAKRDRMVYAGDMTIAVPGIAVSTYDLESIKNALETLFAHQYWDGGMPYAGPPMGYHGEYSDTYHLHALLGVWNYVHYSGDVAWMAQYWPAYKRALRVSLRRWNRFKGLFWCWSTADWLRPGQGGYNSEANGIFYLTVKKTLALVEIMGPGYLSMDEARMLNDILSAMELNYEILWDEENGFYRDNIDTRRDIYPQDGNSWAIFSEGLVSLERAKVISKNLRKRWNKYGAPAIEMPNTISPFATGFELIAHCYAEEHQSAVDLMRRMWGYMLDGKGMTNSTFLEGFTIDGNIKYPAYGSSERNSHAHGWSSGPTYVLSTEILGIKFITPMGYTWKIEPHFVDLDWAEGGYATAVGKFSVKWKKGGKLEVKTPKGTSGVVVWEGEERTLQGGGIWEWHSDGWRAGQWDEGEEDDEKYAFKKPDPAQERLGLSKIRSGLSSSGGQSVISS</sequence>
<feature type="chain" id="PRO_5041131207" description="Alpha-L-rhamnosidase six-hairpin glycosidase domain-containing protein" evidence="2">
    <location>
        <begin position="20"/>
        <end position="717"/>
    </location>
</feature>
<dbReference type="InterPro" id="IPR008928">
    <property type="entry name" value="6-hairpin_glycosidase_sf"/>
</dbReference>
<dbReference type="GO" id="GO:0005975">
    <property type="term" value="P:carbohydrate metabolic process"/>
    <property type="evidence" value="ECO:0007669"/>
    <property type="project" value="InterPro"/>
</dbReference>
<dbReference type="Proteomes" id="UP000479691">
    <property type="component" value="Unassembled WGS sequence"/>
</dbReference>
<feature type="region of interest" description="Disordered" evidence="1">
    <location>
        <begin position="698"/>
        <end position="717"/>
    </location>
</feature>
<evidence type="ECO:0000313" key="6">
    <source>
        <dbReference type="EMBL" id="KAF3228917.1"/>
    </source>
</evidence>
<name>A0A6G1LVM4_ORBOL</name>
<evidence type="ECO:0000313" key="8">
    <source>
        <dbReference type="Proteomes" id="UP000479691"/>
    </source>
</evidence>
<evidence type="ECO:0000256" key="2">
    <source>
        <dbReference type="SAM" id="SignalP"/>
    </source>
</evidence>
<evidence type="ECO:0000313" key="5">
    <source>
        <dbReference type="EMBL" id="KAF3226359.1"/>
    </source>
</evidence>
<dbReference type="EMBL" id="WIPF01000014">
    <property type="protein sequence ID" value="KAF3228917.1"/>
    <property type="molecule type" value="Genomic_DNA"/>
</dbReference>
<comment type="caution">
    <text evidence="4">The sequence shown here is derived from an EMBL/GenBank/DDBJ whole genome shotgun (WGS) entry which is preliminary data.</text>
</comment>
<feature type="compositionally biased region" description="Low complexity" evidence="1">
    <location>
        <begin position="704"/>
        <end position="717"/>
    </location>
</feature>
<dbReference type="AlphaFoldDB" id="A0A6G1LVM4"/>
<dbReference type="Proteomes" id="UP000483672">
    <property type="component" value="Unassembled WGS sequence"/>
</dbReference>
<keyword evidence="2" id="KW-0732">Signal</keyword>
<reference evidence="7 8" key="1">
    <citation type="submission" date="2019-06" db="EMBL/GenBank/DDBJ databases">
        <authorList>
            <person name="Palmer J.M."/>
        </authorList>
    </citation>
    <scope>NUCLEOTIDE SEQUENCE [LARGE SCALE GENOMIC DNA]</scope>
    <source>
        <strain evidence="5 7">TWF106</strain>
        <strain evidence="6 9">TWF191</strain>
        <strain evidence="4 8">TWF788</strain>
    </source>
</reference>
<gene>
    <name evidence="5" type="ORF">TWF106_000852</name>
    <name evidence="6" type="ORF">TWF191_002030</name>
    <name evidence="4" type="ORF">TWF788_009763</name>
</gene>
<dbReference type="Pfam" id="PF17389">
    <property type="entry name" value="Bac_rhamnosid6H"/>
    <property type="match status" value="1"/>
</dbReference>
<organism evidence="4 8">
    <name type="scientific">Orbilia oligospora</name>
    <name type="common">Nematode-trapping fungus</name>
    <name type="synonym">Arthrobotrys oligospora</name>
    <dbReference type="NCBI Taxonomy" id="2813651"/>
    <lineage>
        <taxon>Eukaryota</taxon>
        <taxon>Fungi</taxon>
        <taxon>Dikarya</taxon>
        <taxon>Ascomycota</taxon>
        <taxon>Pezizomycotina</taxon>
        <taxon>Orbiliomycetes</taxon>
        <taxon>Orbiliales</taxon>
        <taxon>Orbiliaceae</taxon>
        <taxon>Orbilia</taxon>
    </lineage>
</organism>
<dbReference type="GO" id="GO:0003824">
    <property type="term" value="F:catalytic activity"/>
    <property type="evidence" value="ECO:0007669"/>
    <property type="project" value="UniProtKB-ARBA"/>
</dbReference>
<feature type="domain" description="Alpha-L-rhamnosidase six-hairpin glycosidase" evidence="3">
    <location>
        <begin position="261"/>
        <end position="395"/>
    </location>
</feature>
<dbReference type="EMBL" id="JAABOE010000007">
    <property type="protein sequence ID" value="KAF3189778.1"/>
    <property type="molecule type" value="Genomic_DNA"/>
</dbReference>
<dbReference type="Proteomes" id="UP000472727">
    <property type="component" value="Unassembled WGS sequence"/>
</dbReference>
<dbReference type="EMBL" id="WIWS01000011">
    <property type="protein sequence ID" value="KAF3226359.1"/>
    <property type="molecule type" value="Genomic_DNA"/>
</dbReference>
<evidence type="ECO:0000313" key="4">
    <source>
        <dbReference type="EMBL" id="KAF3189778.1"/>
    </source>
</evidence>
<protein>
    <recommendedName>
        <fullName evidence="3">Alpha-L-rhamnosidase six-hairpin glycosidase domain-containing protein</fullName>
    </recommendedName>
</protein>
<dbReference type="InterPro" id="IPR035396">
    <property type="entry name" value="Bac_rhamnosid6H"/>
</dbReference>
<feature type="signal peptide" evidence="2">
    <location>
        <begin position="1"/>
        <end position="19"/>
    </location>
</feature>
<evidence type="ECO:0000259" key="3">
    <source>
        <dbReference type="Pfam" id="PF17389"/>
    </source>
</evidence>
<dbReference type="SUPFAM" id="SSF48208">
    <property type="entry name" value="Six-hairpin glycosidases"/>
    <property type="match status" value="1"/>
</dbReference>
<accession>A0A6G1LVM4</accession>
<proteinExistence type="predicted"/>